<dbReference type="PANTHER" id="PTHR44196:SF3">
    <property type="entry name" value="SHORT CHAIN DEHYDROGENASE FAMILY PROTEIN"/>
    <property type="match status" value="1"/>
</dbReference>
<dbReference type="Pfam" id="PF00106">
    <property type="entry name" value="adh_short"/>
    <property type="match status" value="1"/>
</dbReference>
<dbReference type="InterPro" id="IPR002347">
    <property type="entry name" value="SDR_fam"/>
</dbReference>
<evidence type="ECO:0000256" key="1">
    <source>
        <dbReference type="ARBA" id="ARBA00006484"/>
    </source>
</evidence>
<dbReference type="CDD" id="cd05233">
    <property type="entry name" value="SDR_c"/>
    <property type="match status" value="1"/>
</dbReference>
<dbReference type="InterPro" id="IPR020904">
    <property type="entry name" value="Sc_DH/Rdtase_CS"/>
</dbReference>
<dbReference type="Gene3D" id="3.40.50.720">
    <property type="entry name" value="NAD(P)-binding Rossmann-like Domain"/>
    <property type="match status" value="1"/>
</dbReference>
<dbReference type="PRINTS" id="PR00081">
    <property type="entry name" value="GDHRDH"/>
</dbReference>
<name>A0A848EQB7_MEGEL</name>
<dbReference type="Proteomes" id="UP000536773">
    <property type="component" value="Unassembled WGS sequence"/>
</dbReference>
<keyword evidence="2" id="KW-0560">Oxidoreductase</keyword>
<dbReference type="InterPro" id="IPR036291">
    <property type="entry name" value="NAD(P)-bd_dom_sf"/>
</dbReference>
<dbReference type="GO" id="GO:0016491">
    <property type="term" value="F:oxidoreductase activity"/>
    <property type="evidence" value="ECO:0007669"/>
    <property type="project" value="UniProtKB-KW"/>
</dbReference>
<reference evidence="3 4" key="1">
    <citation type="submission" date="2020-04" db="EMBL/GenBank/DDBJ databases">
        <authorList>
            <person name="Hitch T.C.A."/>
            <person name="Wylensek D."/>
            <person name="Clavel T."/>
        </authorList>
    </citation>
    <scope>NUCLEOTIDE SEQUENCE [LARGE SCALE GENOMIC DNA]</scope>
    <source>
        <strain evidence="3 4">WCA-386-APC-2A</strain>
    </source>
</reference>
<dbReference type="EMBL" id="JABBJH010000001">
    <property type="protein sequence ID" value="NMK37992.1"/>
    <property type="molecule type" value="Genomic_DNA"/>
</dbReference>
<organism evidence="3 4">
    <name type="scientific">Megasphaera elsdenii</name>
    <dbReference type="NCBI Taxonomy" id="907"/>
    <lineage>
        <taxon>Bacteria</taxon>
        <taxon>Bacillati</taxon>
        <taxon>Bacillota</taxon>
        <taxon>Negativicutes</taxon>
        <taxon>Veillonellales</taxon>
        <taxon>Veillonellaceae</taxon>
        <taxon>Megasphaera</taxon>
    </lineage>
</organism>
<gene>
    <name evidence="3" type="ORF">HG933_00985</name>
</gene>
<sequence>MEIAIVTGASSGLGREYAKLLDKERLDEIWIVARRRPQLEDLAGALKTKSRLYPLDLTENGSFRILQQALTDSRAIVSYLIHAAGFGKMGSVMTIPSGVQEKMVDLNDRAAISLVQLVLPYCKAGSHLVQICSCAAFLPIPELAVYSATKAFLLRYSRALAAELAPQGILVSAICPYWVKDTEFIATAIQTDRNQQFRHYPLAGTKEAIARRSFRAVKKGRVVITPDVVSTLLRFLSGWIPQSILLYGSRWFR</sequence>
<dbReference type="PANTHER" id="PTHR44196">
    <property type="entry name" value="DEHYDROGENASE/REDUCTASE SDR FAMILY MEMBER 7B"/>
    <property type="match status" value="1"/>
</dbReference>
<dbReference type="RefSeq" id="WP_169012965.1">
    <property type="nucleotide sequence ID" value="NZ_JABBJH010000001.1"/>
</dbReference>
<dbReference type="PROSITE" id="PS00061">
    <property type="entry name" value="ADH_SHORT"/>
    <property type="match status" value="1"/>
</dbReference>
<dbReference type="GO" id="GO:0016020">
    <property type="term" value="C:membrane"/>
    <property type="evidence" value="ECO:0007669"/>
    <property type="project" value="TreeGrafter"/>
</dbReference>
<dbReference type="SUPFAM" id="SSF51735">
    <property type="entry name" value="NAD(P)-binding Rossmann-fold domains"/>
    <property type="match status" value="1"/>
</dbReference>
<comment type="caution">
    <text evidence="3">The sequence shown here is derived from an EMBL/GenBank/DDBJ whole genome shotgun (WGS) entry which is preliminary data.</text>
</comment>
<accession>A0A848EQB7</accession>
<proteinExistence type="inferred from homology"/>
<evidence type="ECO:0000256" key="2">
    <source>
        <dbReference type="ARBA" id="ARBA00023002"/>
    </source>
</evidence>
<evidence type="ECO:0000313" key="4">
    <source>
        <dbReference type="Proteomes" id="UP000536773"/>
    </source>
</evidence>
<protein>
    <submittedName>
        <fullName evidence="3">SDR family NAD(P)-dependent oxidoreductase</fullName>
    </submittedName>
</protein>
<evidence type="ECO:0000313" key="3">
    <source>
        <dbReference type="EMBL" id="NMK37992.1"/>
    </source>
</evidence>
<comment type="similarity">
    <text evidence="1">Belongs to the short-chain dehydrogenases/reductases (SDR) family.</text>
</comment>
<dbReference type="AlphaFoldDB" id="A0A848EQB7"/>